<evidence type="ECO:0000313" key="2">
    <source>
        <dbReference type="RefSeq" id="XP_042582864.1"/>
    </source>
</evidence>
<dbReference type="RefSeq" id="XP_042582864.1">
    <property type="nucleotide sequence ID" value="XM_042726930.1"/>
</dbReference>
<dbReference type="InterPro" id="IPR031591">
    <property type="entry name" value="CCDC106"/>
</dbReference>
<sequence length="196" mass="22665">MQAAYSKPPQNLNVKPDSSDEDSSDLPEENKKVKKRRKEKKKKESKVNSSTSSDESFSTSDSSVSSSPQKKRKHKKKSRKTVKRRMKKNRRVFLPEDAVQRYKKVLQYLEQGITKTLAYQKCGVDRKTIVDTAAIAELEACDAEAYKTLREKFHRGQKLSEFAKQCKEMCIMEPLRSIIEEKKKNGMLIDLCQKKK</sequence>
<dbReference type="Proteomes" id="UP001155660">
    <property type="component" value="Chromosome B7"/>
</dbReference>
<feature type="compositionally biased region" description="Basic residues" evidence="1">
    <location>
        <begin position="32"/>
        <end position="44"/>
    </location>
</feature>
<dbReference type="KEGG" id="ccar:122137903"/>
<organism evidence="2">
    <name type="scientific">Cyprinus carpio</name>
    <name type="common">Common carp</name>
    <dbReference type="NCBI Taxonomy" id="7962"/>
    <lineage>
        <taxon>Eukaryota</taxon>
        <taxon>Metazoa</taxon>
        <taxon>Chordata</taxon>
        <taxon>Craniata</taxon>
        <taxon>Vertebrata</taxon>
        <taxon>Euteleostomi</taxon>
        <taxon>Actinopterygii</taxon>
        <taxon>Neopterygii</taxon>
        <taxon>Teleostei</taxon>
        <taxon>Ostariophysi</taxon>
        <taxon>Cypriniformes</taxon>
        <taxon>Cyprinidae</taxon>
        <taxon>Cyprininae</taxon>
        <taxon>Cyprinus</taxon>
    </lineage>
</organism>
<protein>
    <submittedName>
        <fullName evidence="2">Coiled-coil domain-containing protein 106-like</fullName>
    </submittedName>
</protein>
<accession>A0A9R0A2C8</accession>
<proteinExistence type="predicted"/>
<reference evidence="2" key="1">
    <citation type="submission" date="2025-08" db="UniProtKB">
        <authorList>
            <consortium name="RefSeq"/>
        </authorList>
    </citation>
    <scope>IDENTIFICATION</scope>
    <source>
        <tissue evidence="2">Muscle</tissue>
    </source>
</reference>
<dbReference type="GeneID" id="122137903"/>
<dbReference type="PANTHER" id="PTHR16477">
    <property type="entry name" value="COILED-COIL DOMAIN-CONTAINING PROTEIN 106"/>
    <property type="match status" value="1"/>
</dbReference>
<gene>
    <name evidence="2" type="primary">LOC122137903</name>
</gene>
<dbReference type="PANTHER" id="PTHR16477:SF5">
    <property type="entry name" value="COILED-COIL DOMAIN-CONTAINING PROTEIN 106-RELATED"/>
    <property type="match status" value="1"/>
</dbReference>
<feature type="compositionally biased region" description="Basic residues" evidence="1">
    <location>
        <begin position="69"/>
        <end position="89"/>
    </location>
</feature>
<dbReference type="OrthoDB" id="8853683at2759"/>
<dbReference type="GO" id="GO:0005654">
    <property type="term" value="C:nucleoplasm"/>
    <property type="evidence" value="ECO:0007669"/>
    <property type="project" value="TreeGrafter"/>
</dbReference>
<dbReference type="Pfam" id="PF15794">
    <property type="entry name" value="CCDC106"/>
    <property type="match status" value="1"/>
</dbReference>
<evidence type="ECO:0000256" key="1">
    <source>
        <dbReference type="SAM" id="MobiDB-lite"/>
    </source>
</evidence>
<feature type="region of interest" description="Disordered" evidence="1">
    <location>
        <begin position="1"/>
        <end position="89"/>
    </location>
</feature>
<feature type="compositionally biased region" description="Low complexity" evidence="1">
    <location>
        <begin position="47"/>
        <end position="68"/>
    </location>
</feature>
<dbReference type="AlphaFoldDB" id="A0A9R0A2C8"/>
<name>A0A9R0A2C8_CYPCA</name>